<dbReference type="EMBL" id="KV907497">
    <property type="protein sequence ID" value="OOF97328.1"/>
    <property type="molecule type" value="Genomic_DNA"/>
</dbReference>
<dbReference type="AlphaFoldDB" id="A0A1R3RS83"/>
<sequence>MTPLPNITAFEAAIHKYATTDDQHSRQIGDTFNSLLYQETAKEGIFQELSLLAICPGTHPIEQGYLLMLKGIMPRPSFISIESSES</sequence>
<gene>
    <name evidence="1" type="ORF">ASPCADRAFT_3943</name>
</gene>
<evidence type="ECO:0000313" key="2">
    <source>
        <dbReference type="Proteomes" id="UP000188318"/>
    </source>
</evidence>
<name>A0A1R3RS83_ASPC5</name>
<reference evidence="2" key="1">
    <citation type="journal article" date="2017" name="Genome Biol.">
        <title>Comparative genomics reveals high biological diversity and specific adaptations in the industrially and medically important fungal genus Aspergillus.</title>
        <authorList>
            <person name="de Vries R.P."/>
            <person name="Riley R."/>
            <person name="Wiebenga A."/>
            <person name="Aguilar-Osorio G."/>
            <person name="Amillis S."/>
            <person name="Uchima C.A."/>
            <person name="Anderluh G."/>
            <person name="Asadollahi M."/>
            <person name="Askin M."/>
            <person name="Barry K."/>
            <person name="Battaglia E."/>
            <person name="Bayram O."/>
            <person name="Benocci T."/>
            <person name="Braus-Stromeyer S.A."/>
            <person name="Caldana C."/>
            <person name="Canovas D."/>
            <person name="Cerqueira G.C."/>
            <person name="Chen F."/>
            <person name="Chen W."/>
            <person name="Choi C."/>
            <person name="Clum A."/>
            <person name="Dos Santos R.A."/>
            <person name="Damasio A.R."/>
            <person name="Diallinas G."/>
            <person name="Emri T."/>
            <person name="Fekete E."/>
            <person name="Flipphi M."/>
            <person name="Freyberg S."/>
            <person name="Gallo A."/>
            <person name="Gournas C."/>
            <person name="Habgood R."/>
            <person name="Hainaut M."/>
            <person name="Harispe M.L."/>
            <person name="Henrissat B."/>
            <person name="Hilden K.S."/>
            <person name="Hope R."/>
            <person name="Hossain A."/>
            <person name="Karabika E."/>
            <person name="Karaffa L."/>
            <person name="Karanyi Z."/>
            <person name="Krasevec N."/>
            <person name="Kuo A."/>
            <person name="Kusch H."/>
            <person name="LaButti K."/>
            <person name="Lagendijk E.L."/>
            <person name="Lapidus A."/>
            <person name="Levasseur A."/>
            <person name="Lindquist E."/>
            <person name="Lipzen A."/>
            <person name="Logrieco A.F."/>
            <person name="MacCabe A."/>
            <person name="Maekelae M.R."/>
            <person name="Malavazi I."/>
            <person name="Melin P."/>
            <person name="Meyer V."/>
            <person name="Mielnichuk N."/>
            <person name="Miskei M."/>
            <person name="Molnar A.P."/>
            <person name="Mule G."/>
            <person name="Ngan C.Y."/>
            <person name="Orejas M."/>
            <person name="Orosz E."/>
            <person name="Ouedraogo J.P."/>
            <person name="Overkamp K.M."/>
            <person name="Park H.-S."/>
            <person name="Perrone G."/>
            <person name="Piumi F."/>
            <person name="Punt P.J."/>
            <person name="Ram A.F."/>
            <person name="Ramon A."/>
            <person name="Rauscher S."/>
            <person name="Record E."/>
            <person name="Riano-Pachon D.M."/>
            <person name="Robert V."/>
            <person name="Roehrig J."/>
            <person name="Ruller R."/>
            <person name="Salamov A."/>
            <person name="Salih N.S."/>
            <person name="Samson R.A."/>
            <person name="Sandor E."/>
            <person name="Sanguinetti M."/>
            <person name="Schuetze T."/>
            <person name="Sepcic K."/>
            <person name="Shelest E."/>
            <person name="Sherlock G."/>
            <person name="Sophianopoulou V."/>
            <person name="Squina F.M."/>
            <person name="Sun H."/>
            <person name="Susca A."/>
            <person name="Todd R.B."/>
            <person name="Tsang A."/>
            <person name="Unkles S.E."/>
            <person name="van de Wiele N."/>
            <person name="van Rossen-Uffink D."/>
            <person name="Oliveira J.V."/>
            <person name="Vesth T.C."/>
            <person name="Visser J."/>
            <person name="Yu J.-H."/>
            <person name="Zhou M."/>
            <person name="Andersen M.R."/>
            <person name="Archer D.B."/>
            <person name="Baker S.E."/>
            <person name="Benoit I."/>
            <person name="Brakhage A.A."/>
            <person name="Braus G.H."/>
            <person name="Fischer R."/>
            <person name="Frisvad J.C."/>
            <person name="Goldman G.H."/>
            <person name="Houbraken J."/>
            <person name="Oakley B."/>
            <person name="Pocsi I."/>
            <person name="Scazzocchio C."/>
            <person name="Seiboth B."/>
            <person name="vanKuyk P.A."/>
            <person name="Wortman J."/>
            <person name="Dyer P.S."/>
            <person name="Grigoriev I.V."/>
        </authorList>
    </citation>
    <scope>NUCLEOTIDE SEQUENCE [LARGE SCALE GENOMIC DNA]</scope>
    <source>
        <strain evidence="2">ITEM 5010</strain>
    </source>
</reference>
<evidence type="ECO:0000313" key="1">
    <source>
        <dbReference type="EMBL" id="OOF97328.1"/>
    </source>
</evidence>
<protein>
    <submittedName>
        <fullName evidence="1">Uncharacterized protein</fullName>
    </submittedName>
</protein>
<dbReference type="Proteomes" id="UP000188318">
    <property type="component" value="Unassembled WGS sequence"/>
</dbReference>
<organism evidence="1 2">
    <name type="scientific">Aspergillus carbonarius (strain ITEM 5010)</name>
    <dbReference type="NCBI Taxonomy" id="602072"/>
    <lineage>
        <taxon>Eukaryota</taxon>
        <taxon>Fungi</taxon>
        <taxon>Dikarya</taxon>
        <taxon>Ascomycota</taxon>
        <taxon>Pezizomycotina</taxon>
        <taxon>Eurotiomycetes</taxon>
        <taxon>Eurotiomycetidae</taxon>
        <taxon>Eurotiales</taxon>
        <taxon>Aspergillaceae</taxon>
        <taxon>Aspergillus</taxon>
        <taxon>Aspergillus subgen. Circumdati</taxon>
    </lineage>
</organism>
<proteinExistence type="predicted"/>
<accession>A0A1R3RS83</accession>
<keyword evidence="2" id="KW-1185">Reference proteome</keyword>
<dbReference type="VEuPathDB" id="FungiDB:ASPCADRAFT_3943"/>